<name>A0A0G0LGV9_9BACT</name>
<evidence type="ECO:0000313" key="2">
    <source>
        <dbReference type="EMBL" id="KKQ91088.1"/>
    </source>
</evidence>
<comment type="caution">
    <text evidence="2">The sequence shown here is derived from an EMBL/GenBank/DDBJ whole genome shotgun (WGS) entry which is preliminary data.</text>
</comment>
<reference evidence="2" key="1">
    <citation type="journal article" date="2015" name="Nature">
        <title>rRNA introns, odd ribosomes, and small enigmatic genomes across a large radiation of phyla.</title>
        <authorList>
            <person name="Brown C.T."/>
            <person name="Hug L.A."/>
            <person name="Thomas B.C."/>
            <person name="Sharon I."/>
            <person name="Castelle C.J."/>
            <person name="Singh A."/>
            <person name="Wilkins M.J."/>
            <person name="Williams K.H."/>
            <person name="Banfield J.F."/>
        </authorList>
    </citation>
    <scope>NUCLEOTIDE SEQUENCE [LARGE SCALE GENOMIC DNA]</scope>
</reference>
<sequence length="347" mass="38169">MKKQNNQNKILGNLYFDCLLIIFVLLPIVVAAQFELPNIGSIKPTITLNSDPVTPLPNSTVTITANLAGITEAGDSNYIWFLNGARQTSASGLNKNVFSLRTGTIGMIYKIGVNVTAPNGENLSDTINLTVSDADLTWVANSQAPIFYKAKLMPTKNSLVTISALPFIYRPGTKNLIASNNLTYNWKIDGKMDSEKSGVNRSSYALRASNFPGNSYSVQVEIKTADNSASLSKDILIPVVKPQVFMHFSDPKTNLPYGAALKNLTMRAVNLNFIAETYFFTAPAKNLKWLWFINNTKVGGRNEKPWLATLNLANDFLGQLFAQIKVIAQNPNNELEIAQSITNLEVR</sequence>
<dbReference type="Proteomes" id="UP000034706">
    <property type="component" value="Unassembled WGS sequence"/>
</dbReference>
<dbReference type="EMBL" id="LBVT01000026">
    <property type="protein sequence ID" value="KKQ91088.1"/>
    <property type="molecule type" value="Genomic_DNA"/>
</dbReference>
<keyword evidence="1" id="KW-0472">Membrane</keyword>
<gene>
    <name evidence="2" type="ORF">UT16_C0026G0005</name>
</gene>
<dbReference type="AlphaFoldDB" id="A0A0G0LGV9"/>
<accession>A0A0G0LGV9</accession>
<evidence type="ECO:0000313" key="3">
    <source>
        <dbReference type="Proteomes" id="UP000034706"/>
    </source>
</evidence>
<organism evidence="2 3">
    <name type="scientific">Candidatus Azambacteria bacterium GW2011_GWA2_39_10</name>
    <dbReference type="NCBI Taxonomy" id="1618611"/>
    <lineage>
        <taxon>Bacteria</taxon>
        <taxon>Candidatus Azamiibacteriota</taxon>
    </lineage>
</organism>
<feature type="transmembrane region" description="Helical" evidence="1">
    <location>
        <begin position="12"/>
        <end position="34"/>
    </location>
</feature>
<evidence type="ECO:0008006" key="4">
    <source>
        <dbReference type="Google" id="ProtNLM"/>
    </source>
</evidence>
<protein>
    <recommendedName>
        <fullName evidence="4">PKD domain-containing protein</fullName>
    </recommendedName>
</protein>
<evidence type="ECO:0000256" key="1">
    <source>
        <dbReference type="SAM" id="Phobius"/>
    </source>
</evidence>
<proteinExistence type="predicted"/>
<keyword evidence="1" id="KW-0812">Transmembrane</keyword>
<keyword evidence="1" id="KW-1133">Transmembrane helix</keyword>